<proteinExistence type="inferred from homology"/>
<dbReference type="GO" id="GO:0006355">
    <property type="term" value="P:regulation of DNA-templated transcription"/>
    <property type="evidence" value="ECO:0007669"/>
    <property type="project" value="InterPro"/>
</dbReference>
<gene>
    <name evidence="9" type="ORF">BDK92_6489</name>
</gene>
<name>A0A495JST6_9ACTN</name>
<feature type="compositionally biased region" description="Pro residues" evidence="6">
    <location>
        <begin position="289"/>
        <end position="304"/>
    </location>
</feature>
<sequence>MGGTSAAGEATVPAPGQPVGVSPAVVLAADGDGDKPARRQVRLLGPVEVLGPAGPALLVGARQRAVVGLLALKAGTVVPQWRLVDALWGQHPPRTAVKSLHSHVARVRSALTLCGLPDVLVTRESGYALRLAPETVDAIRFEEFARRGRDALAAGAPERAVARLREGLGLWRHEVALADAEPTGWGAAEVDRLSEVRLAAIEDRWDAELQLGRHVDAVGELERLLVEYPSRERLVALLMLALYRCGRQTDALDAYQRLRAGIAEEFGVDPGPELARLHTRILRRDPGLDPEPAPVTGPPAAPVPAGPTGAGRVVAAGMPTGTEPPAGPPMPTPMQLPAPVGFFTGRAPELSLLDQLLDDPGGDLRLALISGPGGIGKTALAVQWGRRVAGRFPDGQLFVDLRGHDRESTLPPGHALSHMLRSLGVPADRIPAELTEQASLYRSLLHGRRILIVLDNAGTADDVLPLVPASVGTMLVVTSRSAIAALNTHHAVCAVSLDVLPDHEALTVLTRLLGVGAVQRERAAAAELVRLCDRMPLALRIAAAKLASRPSRTIGNLVTELAGANRLDALTVDGGSRSVRTVFASAYRALSAPAARLFRLLGLHPGPTFHTLLAAAVADLPPQEARRIVDELVVAHLAVETGVDQYRFHDLIALFAQQCAAVDETASGREDAVLRIVDWYLAVATAANRVLDPGRDRVTAVLRHPPAEPPFPAEHHAALAFLDAERGNLLPITRYAAEHGLPTAAWQLTYLLIGFYDSRGHWPERVEMCRFAVSAARQIGDPATEGLMLSGLGVAHIMARRFDAALTSLHEALPLMLASGDQRGAGHVYNNIAAAYSGLRRFDEAVTAFRHALAIHTASGYRLGIALALNNTGHTYVRMGRPERSAADLAEALAIAREVGNPRLEAAVLHSLGEADLGRGALDEALDHLGRALLVYQAIGDRRYEAETMNGLGLALLRKGDPVAATSPLRRALLLTRDLADQHLEAVTRHNMGQAYLAAGDLAAAAEELGHALALRGRIPDPYEEARVRRDLGELGRRLGDRTGAEQHWRLAVTLYRRANAVAEAGELAVRLERDARPVAAPGTY</sequence>
<feature type="domain" description="OmpR/PhoB-type" evidence="7">
    <location>
        <begin position="54"/>
        <end position="129"/>
    </location>
</feature>
<evidence type="ECO:0000313" key="10">
    <source>
        <dbReference type="Proteomes" id="UP000277671"/>
    </source>
</evidence>
<dbReference type="CDD" id="cd15831">
    <property type="entry name" value="BTAD"/>
    <property type="match status" value="1"/>
</dbReference>
<dbReference type="PANTHER" id="PTHR35807:SF1">
    <property type="entry name" value="TRANSCRIPTIONAL REGULATOR REDD"/>
    <property type="match status" value="1"/>
</dbReference>
<dbReference type="SUPFAM" id="SSF48452">
    <property type="entry name" value="TPR-like"/>
    <property type="match status" value="2"/>
</dbReference>
<dbReference type="SUPFAM" id="SSF52540">
    <property type="entry name" value="P-loop containing nucleoside triphosphate hydrolases"/>
    <property type="match status" value="1"/>
</dbReference>
<dbReference type="InterPro" id="IPR011990">
    <property type="entry name" value="TPR-like_helical_dom_sf"/>
</dbReference>
<protein>
    <submittedName>
        <fullName evidence="9">DNA-binding SARP family transcriptional activator</fullName>
    </submittedName>
</protein>
<dbReference type="GO" id="GO:0000160">
    <property type="term" value="P:phosphorelay signal transduction system"/>
    <property type="evidence" value="ECO:0007669"/>
    <property type="project" value="InterPro"/>
</dbReference>
<dbReference type="SMART" id="SM00028">
    <property type="entry name" value="TPR"/>
    <property type="match status" value="7"/>
</dbReference>
<dbReference type="EMBL" id="RBKT01000001">
    <property type="protein sequence ID" value="RKR92057.1"/>
    <property type="molecule type" value="Genomic_DNA"/>
</dbReference>
<dbReference type="InterPro" id="IPR016032">
    <property type="entry name" value="Sig_transdc_resp-reg_C-effctor"/>
</dbReference>
<keyword evidence="5" id="KW-0802">TPR repeat</keyword>
<dbReference type="PRINTS" id="PR00364">
    <property type="entry name" value="DISEASERSIST"/>
</dbReference>
<dbReference type="GO" id="GO:0003677">
    <property type="term" value="F:DNA binding"/>
    <property type="evidence" value="ECO:0007669"/>
    <property type="project" value="UniProtKB-KW"/>
</dbReference>
<dbReference type="SMART" id="SM01043">
    <property type="entry name" value="BTAD"/>
    <property type="match status" value="1"/>
</dbReference>
<keyword evidence="3 9" id="KW-0238">DNA-binding</keyword>
<accession>A0A495JST6</accession>
<evidence type="ECO:0000256" key="2">
    <source>
        <dbReference type="ARBA" id="ARBA00023015"/>
    </source>
</evidence>
<keyword evidence="4" id="KW-0804">Transcription</keyword>
<evidence type="ECO:0000256" key="4">
    <source>
        <dbReference type="ARBA" id="ARBA00023163"/>
    </source>
</evidence>
<evidence type="ECO:0000256" key="5">
    <source>
        <dbReference type="PROSITE-ProRule" id="PRU00339"/>
    </source>
</evidence>
<feature type="repeat" description="TPR" evidence="5">
    <location>
        <begin position="826"/>
        <end position="859"/>
    </location>
</feature>
<dbReference type="InterPro" id="IPR036388">
    <property type="entry name" value="WH-like_DNA-bd_sf"/>
</dbReference>
<dbReference type="Gene3D" id="3.40.50.300">
    <property type="entry name" value="P-loop containing nucleotide triphosphate hydrolases"/>
    <property type="match status" value="1"/>
</dbReference>
<dbReference type="Pfam" id="PF03704">
    <property type="entry name" value="BTAD"/>
    <property type="match status" value="1"/>
</dbReference>
<organism evidence="9 10">
    <name type="scientific">Micromonospora pisi</name>
    <dbReference type="NCBI Taxonomy" id="589240"/>
    <lineage>
        <taxon>Bacteria</taxon>
        <taxon>Bacillati</taxon>
        <taxon>Actinomycetota</taxon>
        <taxon>Actinomycetes</taxon>
        <taxon>Micromonosporales</taxon>
        <taxon>Micromonosporaceae</taxon>
        <taxon>Micromonospora</taxon>
    </lineage>
</organism>
<dbReference type="SMART" id="SM00862">
    <property type="entry name" value="Trans_reg_C"/>
    <property type="match status" value="1"/>
</dbReference>
<evidence type="ECO:0000256" key="3">
    <source>
        <dbReference type="ARBA" id="ARBA00023125"/>
    </source>
</evidence>
<dbReference type="Gene3D" id="1.10.10.10">
    <property type="entry name" value="Winged helix-like DNA-binding domain superfamily/Winged helix DNA-binding domain"/>
    <property type="match status" value="1"/>
</dbReference>
<keyword evidence="2" id="KW-0805">Transcription regulation</keyword>
<reference evidence="9 10" key="1">
    <citation type="submission" date="2018-10" db="EMBL/GenBank/DDBJ databases">
        <title>Sequencing the genomes of 1000 actinobacteria strains.</title>
        <authorList>
            <person name="Klenk H.-P."/>
        </authorList>
    </citation>
    <scope>NUCLEOTIDE SEQUENCE [LARGE SCALE GENOMIC DNA]</scope>
    <source>
        <strain evidence="9 10">DSM 45175</strain>
    </source>
</reference>
<dbReference type="PANTHER" id="PTHR35807">
    <property type="entry name" value="TRANSCRIPTIONAL REGULATOR REDD-RELATED"/>
    <property type="match status" value="1"/>
</dbReference>
<dbReference type="SUPFAM" id="SSF46894">
    <property type="entry name" value="C-terminal effector domain of the bipartite response regulators"/>
    <property type="match status" value="1"/>
</dbReference>
<comment type="caution">
    <text evidence="9">The sequence shown here is derived from an EMBL/GenBank/DDBJ whole genome shotgun (WGS) entry which is preliminary data.</text>
</comment>
<dbReference type="InterPro" id="IPR005158">
    <property type="entry name" value="BTAD"/>
</dbReference>
<dbReference type="Pfam" id="PF13424">
    <property type="entry name" value="TPR_12"/>
    <property type="match status" value="2"/>
</dbReference>
<feature type="region of interest" description="Disordered" evidence="6">
    <location>
        <begin position="285"/>
        <end position="304"/>
    </location>
</feature>
<dbReference type="Gene3D" id="1.25.40.10">
    <property type="entry name" value="Tetratricopeptide repeat domain"/>
    <property type="match status" value="3"/>
</dbReference>
<dbReference type="InterPro" id="IPR027417">
    <property type="entry name" value="P-loop_NTPase"/>
</dbReference>
<evidence type="ECO:0000256" key="1">
    <source>
        <dbReference type="ARBA" id="ARBA00005820"/>
    </source>
</evidence>
<evidence type="ECO:0000259" key="7">
    <source>
        <dbReference type="SMART" id="SM00862"/>
    </source>
</evidence>
<dbReference type="Proteomes" id="UP000277671">
    <property type="component" value="Unassembled WGS sequence"/>
</dbReference>
<dbReference type="InterPro" id="IPR019734">
    <property type="entry name" value="TPR_rpt"/>
</dbReference>
<keyword evidence="10" id="KW-1185">Reference proteome</keyword>
<dbReference type="PROSITE" id="PS50005">
    <property type="entry name" value="TPR"/>
    <property type="match status" value="1"/>
</dbReference>
<dbReference type="GO" id="GO:0043531">
    <property type="term" value="F:ADP binding"/>
    <property type="evidence" value="ECO:0007669"/>
    <property type="project" value="InterPro"/>
</dbReference>
<dbReference type="InterPro" id="IPR001867">
    <property type="entry name" value="OmpR/PhoB-type_DNA-bd"/>
</dbReference>
<dbReference type="InterPro" id="IPR051677">
    <property type="entry name" value="AfsR-DnrI-RedD_regulator"/>
</dbReference>
<evidence type="ECO:0000256" key="6">
    <source>
        <dbReference type="SAM" id="MobiDB-lite"/>
    </source>
</evidence>
<evidence type="ECO:0000313" key="9">
    <source>
        <dbReference type="EMBL" id="RKR92057.1"/>
    </source>
</evidence>
<evidence type="ECO:0000259" key="8">
    <source>
        <dbReference type="SMART" id="SM01043"/>
    </source>
</evidence>
<comment type="similarity">
    <text evidence="1">Belongs to the AfsR/DnrI/RedD regulatory family.</text>
</comment>
<dbReference type="AlphaFoldDB" id="A0A495JST6"/>
<feature type="domain" description="Bacterial transcriptional activator" evidence="8">
    <location>
        <begin position="136"/>
        <end position="282"/>
    </location>
</feature>